<accession>A0A133V6Q5</accession>
<dbReference type="Proteomes" id="UP000070565">
    <property type="component" value="Unassembled WGS sequence"/>
</dbReference>
<gene>
    <name evidence="1" type="ORF">AKJ45_03710</name>
</gene>
<evidence type="ECO:0008006" key="3">
    <source>
        <dbReference type="Google" id="ProtNLM"/>
    </source>
</evidence>
<keyword evidence="2" id="KW-1185">Reference proteome</keyword>
<dbReference type="AlphaFoldDB" id="A0A133V6Q5"/>
<organism evidence="1 2">
    <name type="scientific">candidate division MSBL1 archaeon SCGC-AAA261F19</name>
    <dbReference type="NCBI Taxonomy" id="1698275"/>
    <lineage>
        <taxon>Archaea</taxon>
        <taxon>Methanobacteriati</taxon>
        <taxon>Methanobacteriota</taxon>
        <taxon>candidate division MSBL1</taxon>
    </lineage>
</organism>
<evidence type="ECO:0000313" key="1">
    <source>
        <dbReference type="EMBL" id="KXB02117.1"/>
    </source>
</evidence>
<comment type="caution">
    <text evidence="1">The sequence shown here is derived from an EMBL/GenBank/DDBJ whole genome shotgun (WGS) entry which is preliminary data.</text>
</comment>
<reference evidence="1 2" key="1">
    <citation type="journal article" date="2016" name="Sci. Rep.">
        <title>Metabolic traits of an uncultured archaeal lineage -MSBL1- from brine pools of the Red Sea.</title>
        <authorList>
            <person name="Mwirichia R."/>
            <person name="Alam I."/>
            <person name="Rashid M."/>
            <person name="Vinu M."/>
            <person name="Ba-Alawi W."/>
            <person name="Anthony Kamau A."/>
            <person name="Kamanda Ngugi D."/>
            <person name="Goker M."/>
            <person name="Klenk H.P."/>
            <person name="Bajic V."/>
            <person name="Stingl U."/>
        </authorList>
    </citation>
    <scope>NUCLEOTIDE SEQUENCE [LARGE SCALE GENOMIC DNA]</scope>
    <source>
        <strain evidence="1">SCGC-AAA261F19</strain>
    </source>
</reference>
<protein>
    <recommendedName>
        <fullName evidence="3">Ribbon-helix-helix protein CopG domain-containing protein</fullName>
    </recommendedName>
</protein>
<proteinExistence type="predicted"/>
<sequence>MKTTSFRLREKELERIRELAEERQEEKSVVVRRLLDYGWEYLMIRQYAQEKISLGRLAKKLDLPITEAIDLLSVLGVKAPLEKEDVLEGYETLKKEY</sequence>
<dbReference type="EMBL" id="LHXZ01000071">
    <property type="protein sequence ID" value="KXB02117.1"/>
    <property type="molecule type" value="Genomic_DNA"/>
</dbReference>
<evidence type="ECO:0000313" key="2">
    <source>
        <dbReference type="Proteomes" id="UP000070565"/>
    </source>
</evidence>
<name>A0A133V6Q5_9EURY</name>